<proteinExistence type="predicted"/>
<dbReference type="RefSeq" id="XP_001836466.2">
    <property type="nucleotide sequence ID" value="XM_001836414.2"/>
</dbReference>
<dbReference type="InParanoid" id="A8NUI4"/>
<organism evidence="2 3">
    <name type="scientific">Coprinopsis cinerea (strain Okayama-7 / 130 / ATCC MYA-4618 / FGSC 9003)</name>
    <name type="common">Inky cap fungus</name>
    <name type="synonym">Hormographiella aspergillata</name>
    <dbReference type="NCBI Taxonomy" id="240176"/>
    <lineage>
        <taxon>Eukaryota</taxon>
        <taxon>Fungi</taxon>
        <taxon>Dikarya</taxon>
        <taxon>Basidiomycota</taxon>
        <taxon>Agaricomycotina</taxon>
        <taxon>Agaricomycetes</taxon>
        <taxon>Agaricomycetidae</taxon>
        <taxon>Agaricales</taxon>
        <taxon>Agaricineae</taxon>
        <taxon>Psathyrellaceae</taxon>
        <taxon>Coprinopsis</taxon>
    </lineage>
</organism>
<evidence type="ECO:0000313" key="2">
    <source>
        <dbReference type="EMBL" id="EAU85419.2"/>
    </source>
</evidence>
<sequence length="157" mass="16831">MAGHGPHASTPWTTNAIKQLKLVIPGGVITWYIGVWEEFWRTVSGYNGSLARTGALTAGGLGLATIALFIYILFIPITTGEEPDYRAWRQSPVLSSVIPTLTTTIVLGWLVALIVFGQWSSLGYIKGFIGVSAAYALTFGLLGLLPAPKAKPKTRQA</sequence>
<comment type="caution">
    <text evidence="2">The sequence shown here is derived from an EMBL/GenBank/DDBJ whole genome shotgun (WGS) entry which is preliminary data.</text>
</comment>
<reference evidence="2 3" key="1">
    <citation type="journal article" date="2010" name="Proc. Natl. Acad. Sci. U.S.A.">
        <title>Insights into evolution of multicellular fungi from the assembled chromosomes of the mushroom Coprinopsis cinerea (Coprinus cinereus).</title>
        <authorList>
            <person name="Stajich J.E."/>
            <person name="Wilke S.K."/>
            <person name="Ahren D."/>
            <person name="Au C.H."/>
            <person name="Birren B.W."/>
            <person name="Borodovsky M."/>
            <person name="Burns C."/>
            <person name="Canback B."/>
            <person name="Casselton L.A."/>
            <person name="Cheng C.K."/>
            <person name="Deng J."/>
            <person name="Dietrich F.S."/>
            <person name="Fargo D.C."/>
            <person name="Farman M.L."/>
            <person name="Gathman A.C."/>
            <person name="Goldberg J."/>
            <person name="Guigo R."/>
            <person name="Hoegger P.J."/>
            <person name="Hooker J.B."/>
            <person name="Huggins A."/>
            <person name="James T.Y."/>
            <person name="Kamada T."/>
            <person name="Kilaru S."/>
            <person name="Kodira C."/>
            <person name="Kues U."/>
            <person name="Kupfer D."/>
            <person name="Kwan H.S."/>
            <person name="Lomsadze A."/>
            <person name="Li W."/>
            <person name="Lilly W.W."/>
            <person name="Ma L.J."/>
            <person name="Mackey A.J."/>
            <person name="Manning G."/>
            <person name="Martin F."/>
            <person name="Muraguchi H."/>
            <person name="Natvig D.O."/>
            <person name="Palmerini H."/>
            <person name="Ramesh M.A."/>
            <person name="Rehmeyer C.J."/>
            <person name="Roe B.A."/>
            <person name="Shenoy N."/>
            <person name="Stanke M."/>
            <person name="Ter-Hovhannisyan V."/>
            <person name="Tunlid A."/>
            <person name="Velagapudi R."/>
            <person name="Vision T.J."/>
            <person name="Zeng Q."/>
            <person name="Zolan M.E."/>
            <person name="Pukkila P.J."/>
        </authorList>
    </citation>
    <scope>NUCLEOTIDE SEQUENCE [LARGE SCALE GENOMIC DNA]</scope>
    <source>
        <strain evidence="3">Okayama-7 / 130 / ATCC MYA-4618 / FGSC 9003</strain>
    </source>
</reference>
<feature type="transmembrane region" description="Helical" evidence="1">
    <location>
        <begin position="97"/>
        <end position="119"/>
    </location>
</feature>
<dbReference type="VEuPathDB" id="FungiDB:CC1G_07113"/>
<keyword evidence="1" id="KW-0472">Membrane</keyword>
<dbReference type="KEGG" id="cci:CC1G_07113"/>
<dbReference type="Proteomes" id="UP000001861">
    <property type="component" value="Unassembled WGS sequence"/>
</dbReference>
<dbReference type="eggNOG" id="ENOG502SS8D">
    <property type="taxonomic scope" value="Eukaryota"/>
</dbReference>
<accession>A8NUI4</accession>
<dbReference type="EMBL" id="AACS02000004">
    <property type="protein sequence ID" value="EAU85419.2"/>
    <property type="molecule type" value="Genomic_DNA"/>
</dbReference>
<protein>
    <submittedName>
        <fullName evidence="2">Uncharacterized protein</fullName>
    </submittedName>
</protein>
<keyword evidence="3" id="KW-1185">Reference proteome</keyword>
<name>A8NUI4_COPC7</name>
<keyword evidence="1" id="KW-0812">Transmembrane</keyword>
<gene>
    <name evidence="2" type="ORF">CC1G_07113</name>
</gene>
<dbReference type="OMA" id="TWKEIWE"/>
<evidence type="ECO:0000256" key="1">
    <source>
        <dbReference type="SAM" id="Phobius"/>
    </source>
</evidence>
<dbReference type="AlphaFoldDB" id="A8NUI4"/>
<feature type="transmembrane region" description="Helical" evidence="1">
    <location>
        <begin position="55"/>
        <end position="77"/>
    </location>
</feature>
<evidence type="ECO:0000313" key="3">
    <source>
        <dbReference type="Proteomes" id="UP000001861"/>
    </source>
</evidence>
<dbReference type="OrthoDB" id="3187264at2759"/>
<keyword evidence="1" id="KW-1133">Transmembrane helix</keyword>
<feature type="transmembrane region" description="Helical" evidence="1">
    <location>
        <begin position="125"/>
        <end position="145"/>
    </location>
</feature>
<dbReference type="GeneID" id="6013009"/>
<dbReference type="HOGENOM" id="CLU_122015_0_0_1"/>